<evidence type="ECO:0000256" key="2">
    <source>
        <dbReference type="ARBA" id="ARBA00022801"/>
    </source>
</evidence>
<dbReference type="PRINTS" id="PR00502">
    <property type="entry name" value="NUDIXFAMILY"/>
</dbReference>
<dbReference type="InterPro" id="IPR020476">
    <property type="entry name" value="Nudix_hydrolase"/>
</dbReference>
<accession>A0A3S4PUD0</accession>
<dbReference type="PROSITE" id="PS51462">
    <property type="entry name" value="NUDIX"/>
    <property type="match status" value="1"/>
</dbReference>
<proteinExistence type="inferred from homology"/>
<comment type="cofactor">
    <cofactor evidence="1">
        <name>Mg(2+)</name>
        <dbReference type="ChEBI" id="CHEBI:18420"/>
    </cofactor>
</comment>
<dbReference type="PROSITE" id="PS00893">
    <property type="entry name" value="NUDIX_BOX"/>
    <property type="match status" value="1"/>
</dbReference>
<dbReference type="InterPro" id="IPR020084">
    <property type="entry name" value="NUDIX_hydrolase_CS"/>
</dbReference>
<dbReference type="EMBL" id="LR134318">
    <property type="protein sequence ID" value="VEF10822.1"/>
    <property type="molecule type" value="Genomic_DNA"/>
</dbReference>
<dbReference type="InterPro" id="IPR015797">
    <property type="entry name" value="NUDIX_hydrolase-like_dom_sf"/>
</dbReference>
<dbReference type="AlphaFoldDB" id="A0A3S4PUD0"/>
<keyword evidence="2 3" id="KW-0378">Hydrolase</keyword>
<organism evidence="5 6">
    <name type="scientific">Pseudomonas fluorescens</name>
    <dbReference type="NCBI Taxonomy" id="294"/>
    <lineage>
        <taxon>Bacteria</taxon>
        <taxon>Pseudomonadati</taxon>
        <taxon>Pseudomonadota</taxon>
        <taxon>Gammaproteobacteria</taxon>
        <taxon>Pseudomonadales</taxon>
        <taxon>Pseudomonadaceae</taxon>
        <taxon>Pseudomonas</taxon>
    </lineage>
</organism>
<dbReference type="OrthoDB" id="9791228at2"/>
<evidence type="ECO:0000256" key="3">
    <source>
        <dbReference type="RuleBase" id="RU003476"/>
    </source>
</evidence>
<dbReference type="Pfam" id="PF00293">
    <property type="entry name" value="NUDIX"/>
    <property type="match status" value="1"/>
</dbReference>
<gene>
    <name evidence="5" type="primary">ytkD_2</name>
    <name evidence="5" type="ORF">NCTC9428_02435</name>
</gene>
<dbReference type="PANTHER" id="PTHR43046:SF14">
    <property type="entry name" value="MUTT_NUDIX FAMILY PROTEIN"/>
    <property type="match status" value="1"/>
</dbReference>
<dbReference type="SUPFAM" id="SSF55811">
    <property type="entry name" value="Nudix"/>
    <property type="match status" value="1"/>
</dbReference>
<dbReference type="PANTHER" id="PTHR43046">
    <property type="entry name" value="GDP-MANNOSE MANNOSYL HYDROLASE"/>
    <property type="match status" value="1"/>
</dbReference>
<feature type="domain" description="Nudix hydrolase" evidence="4">
    <location>
        <begin position="3"/>
        <end position="124"/>
    </location>
</feature>
<evidence type="ECO:0000313" key="6">
    <source>
        <dbReference type="Proteomes" id="UP000281909"/>
    </source>
</evidence>
<comment type="similarity">
    <text evidence="3">Belongs to the Nudix hydrolase family.</text>
</comment>
<evidence type="ECO:0000313" key="5">
    <source>
        <dbReference type="EMBL" id="VEF10822.1"/>
    </source>
</evidence>
<dbReference type="EC" id="3.6.1.55" evidence="5"/>
<protein>
    <submittedName>
        <fullName evidence="5">MutT/nudix family protein</fullName>
        <ecNumber evidence="5">3.6.1.55</ecNumber>
    </submittedName>
</protein>
<evidence type="ECO:0000256" key="1">
    <source>
        <dbReference type="ARBA" id="ARBA00001946"/>
    </source>
</evidence>
<evidence type="ECO:0000259" key="4">
    <source>
        <dbReference type="PROSITE" id="PS51462"/>
    </source>
</evidence>
<dbReference type="RefSeq" id="WP_126362863.1">
    <property type="nucleotide sequence ID" value="NZ_LR134318.1"/>
</dbReference>
<reference evidence="5 6" key="1">
    <citation type="submission" date="2018-12" db="EMBL/GenBank/DDBJ databases">
        <authorList>
            <consortium name="Pathogen Informatics"/>
        </authorList>
    </citation>
    <scope>NUCLEOTIDE SEQUENCE [LARGE SCALE GENOMIC DNA]</scope>
    <source>
        <strain evidence="5 6">NCTC9428</strain>
    </source>
</reference>
<dbReference type="InterPro" id="IPR000086">
    <property type="entry name" value="NUDIX_hydrolase_dom"/>
</dbReference>
<sequence length="124" mass="14195">MSGSRELHGTVICQFAEKILFVRKEKPEWSLPGGKVEASEPPVEGARRELKEETGLAFEDAEFLGHHVFDLEEHHLYRLTVRDADQPRPGAEIVECRWFTHTELKSVSVKPHNVELLKLHGLFL</sequence>
<name>A0A3S4PUD0_PSEFL</name>
<dbReference type="GO" id="GO:0035539">
    <property type="term" value="F:8-oxo-7,8-dihydrodeoxyguanosine triphosphate pyrophosphatase activity"/>
    <property type="evidence" value="ECO:0007669"/>
    <property type="project" value="UniProtKB-EC"/>
</dbReference>
<dbReference type="Gene3D" id="3.90.79.10">
    <property type="entry name" value="Nucleoside Triphosphate Pyrophosphohydrolase"/>
    <property type="match status" value="1"/>
</dbReference>
<dbReference type="Proteomes" id="UP000281909">
    <property type="component" value="Chromosome"/>
</dbReference>